<evidence type="ECO:0000313" key="3">
    <source>
        <dbReference type="Proteomes" id="UP000054630"/>
    </source>
</evidence>
<dbReference type="GO" id="GO:0006123">
    <property type="term" value="P:mitochondrial electron transport, cytochrome c to oxygen"/>
    <property type="evidence" value="ECO:0007669"/>
    <property type="project" value="InterPro"/>
</dbReference>
<evidence type="ECO:0008006" key="4">
    <source>
        <dbReference type="Google" id="ProtNLM"/>
    </source>
</evidence>
<reference evidence="2 3" key="1">
    <citation type="submission" date="2015-01" db="EMBL/GenBank/DDBJ databases">
        <title>Evolution of Trichinella species and genotypes.</title>
        <authorList>
            <person name="Korhonen P.K."/>
            <person name="Edoardo P."/>
            <person name="Giuseppe L.R."/>
            <person name="Gasser R.B."/>
        </authorList>
    </citation>
    <scope>NUCLEOTIDE SEQUENCE [LARGE SCALE GENOMIC DNA]</scope>
    <source>
        <strain evidence="2">ISS37</strain>
    </source>
</reference>
<evidence type="ECO:0000313" key="2">
    <source>
        <dbReference type="EMBL" id="KRX20910.1"/>
    </source>
</evidence>
<comment type="caution">
    <text evidence="2">The sequence shown here is derived from an EMBL/GenBank/DDBJ whole genome shotgun (WGS) entry which is preliminary data.</text>
</comment>
<sequence length="79" mass="9134">MQVLRRTFNLLRRQMISQSSRSSGGTVVPYKPGDIYVDLPLFPFAYSNRWLLTFQIGLYCGIPFAIPFYGLRRALMKQA</sequence>
<keyword evidence="3" id="KW-1185">Reference proteome</keyword>
<proteinExistence type="predicted"/>
<dbReference type="AlphaFoldDB" id="A0A0V0S2D3"/>
<keyword evidence="1" id="KW-0812">Transmembrane</keyword>
<dbReference type="GO" id="GO:0005739">
    <property type="term" value="C:mitochondrion"/>
    <property type="evidence" value="ECO:0007669"/>
    <property type="project" value="GOC"/>
</dbReference>
<protein>
    <recommendedName>
        <fullName evidence="4">Cytochrome c oxidase polypeptide VIIc</fullName>
    </recommendedName>
</protein>
<gene>
    <name evidence="2" type="ORF">T07_3865</name>
</gene>
<dbReference type="SUPFAM" id="SSF81427">
    <property type="entry name" value="Mitochondrial cytochrome c oxidase subunit VIIc (aka VIIIa)"/>
    <property type="match status" value="1"/>
</dbReference>
<dbReference type="STRING" id="6336.A0A0V0S2D3"/>
<name>A0A0V0S2D3_9BILA</name>
<dbReference type="GO" id="GO:0045277">
    <property type="term" value="C:respiratory chain complex IV"/>
    <property type="evidence" value="ECO:0007669"/>
    <property type="project" value="InterPro"/>
</dbReference>
<evidence type="ECO:0000256" key="1">
    <source>
        <dbReference type="SAM" id="Phobius"/>
    </source>
</evidence>
<keyword evidence="1" id="KW-0472">Membrane</keyword>
<keyword evidence="1" id="KW-1133">Transmembrane helix</keyword>
<feature type="transmembrane region" description="Helical" evidence="1">
    <location>
        <begin position="50"/>
        <end position="71"/>
    </location>
</feature>
<dbReference type="EMBL" id="JYDL01000044">
    <property type="protein sequence ID" value="KRX20910.1"/>
    <property type="molecule type" value="Genomic_DNA"/>
</dbReference>
<dbReference type="InterPro" id="IPR036636">
    <property type="entry name" value="COX7C/Cox8_sf"/>
</dbReference>
<dbReference type="Proteomes" id="UP000054630">
    <property type="component" value="Unassembled WGS sequence"/>
</dbReference>
<dbReference type="Gene3D" id="4.10.49.10">
    <property type="entry name" value="Cytochrome c oxidase subunit VIIc"/>
    <property type="match status" value="1"/>
</dbReference>
<accession>A0A0V0S2D3</accession>
<dbReference type="OrthoDB" id="5917092at2759"/>
<organism evidence="2 3">
    <name type="scientific">Trichinella nelsoni</name>
    <dbReference type="NCBI Taxonomy" id="6336"/>
    <lineage>
        <taxon>Eukaryota</taxon>
        <taxon>Metazoa</taxon>
        <taxon>Ecdysozoa</taxon>
        <taxon>Nematoda</taxon>
        <taxon>Enoplea</taxon>
        <taxon>Dorylaimia</taxon>
        <taxon>Trichinellida</taxon>
        <taxon>Trichinellidae</taxon>
        <taxon>Trichinella</taxon>
    </lineage>
</organism>